<dbReference type="PROSITE" id="PS50928">
    <property type="entry name" value="ABC_TM1"/>
    <property type="match status" value="1"/>
</dbReference>
<dbReference type="EMBL" id="VSSQ01001011">
    <property type="protein sequence ID" value="MPM04118.1"/>
    <property type="molecule type" value="Genomic_DNA"/>
</dbReference>
<comment type="subcellular location">
    <subcellularLocation>
        <location evidence="1">Cell membrane</location>
        <topology evidence="1">Multi-pass membrane protein</topology>
    </subcellularLocation>
</comment>
<name>A0A644WKV1_9ZZZZ</name>
<keyword evidence="5" id="KW-0029">Amino-acid transport</keyword>
<dbReference type="CDD" id="cd06261">
    <property type="entry name" value="TM_PBP2"/>
    <property type="match status" value="1"/>
</dbReference>
<keyword evidence="7 8" id="KW-0472">Membrane</keyword>
<dbReference type="InterPro" id="IPR010065">
    <property type="entry name" value="AA_ABC_transptr_permease_3TM"/>
</dbReference>
<proteinExistence type="predicted"/>
<feature type="transmembrane region" description="Helical" evidence="8">
    <location>
        <begin position="102"/>
        <end position="121"/>
    </location>
</feature>
<dbReference type="NCBIfam" id="TIGR01726">
    <property type="entry name" value="HEQRo_perm_3TM"/>
    <property type="match status" value="1"/>
</dbReference>
<evidence type="ECO:0000256" key="2">
    <source>
        <dbReference type="ARBA" id="ARBA00022448"/>
    </source>
</evidence>
<reference evidence="10" key="1">
    <citation type="submission" date="2019-08" db="EMBL/GenBank/DDBJ databases">
        <authorList>
            <person name="Kucharzyk K."/>
            <person name="Murdoch R.W."/>
            <person name="Higgins S."/>
            <person name="Loffler F."/>
        </authorList>
    </citation>
    <scope>NUCLEOTIDE SEQUENCE</scope>
</reference>
<evidence type="ECO:0000256" key="3">
    <source>
        <dbReference type="ARBA" id="ARBA00022475"/>
    </source>
</evidence>
<dbReference type="GO" id="GO:0043190">
    <property type="term" value="C:ATP-binding cassette (ABC) transporter complex"/>
    <property type="evidence" value="ECO:0007669"/>
    <property type="project" value="InterPro"/>
</dbReference>
<evidence type="ECO:0000259" key="9">
    <source>
        <dbReference type="PROSITE" id="PS50928"/>
    </source>
</evidence>
<evidence type="ECO:0000256" key="5">
    <source>
        <dbReference type="ARBA" id="ARBA00022970"/>
    </source>
</evidence>
<evidence type="ECO:0000256" key="7">
    <source>
        <dbReference type="ARBA" id="ARBA00023136"/>
    </source>
</evidence>
<evidence type="ECO:0000256" key="6">
    <source>
        <dbReference type="ARBA" id="ARBA00022989"/>
    </source>
</evidence>
<organism evidence="10">
    <name type="scientific">bioreactor metagenome</name>
    <dbReference type="NCBI Taxonomy" id="1076179"/>
    <lineage>
        <taxon>unclassified sequences</taxon>
        <taxon>metagenomes</taxon>
        <taxon>ecological metagenomes</taxon>
    </lineage>
</organism>
<evidence type="ECO:0000313" key="10">
    <source>
        <dbReference type="EMBL" id="MPM04118.1"/>
    </source>
</evidence>
<dbReference type="InterPro" id="IPR000515">
    <property type="entry name" value="MetI-like"/>
</dbReference>
<feature type="transmembrane region" description="Helical" evidence="8">
    <location>
        <begin position="202"/>
        <end position="221"/>
    </location>
</feature>
<dbReference type="InterPro" id="IPR043429">
    <property type="entry name" value="ArtM/GltK/GlnP/TcyL/YhdX-like"/>
</dbReference>
<keyword evidence="3" id="KW-1003">Cell membrane</keyword>
<gene>
    <name evidence="10" type="primary">tcyL_2</name>
    <name evidence="10" type="ORF">SDC9_50388</name>
</gene>
<protein>
    <submittedName>
        <fullName evidence="10">L-cystine transport system permease protein TcyL</fullName>
    </submittedName>
</protein>
<feature type="transmembrane region" description="Helical" evidence="8">
    <location>
        <begin position="12"/>
        <end position="41"/>
    </location>
</feature>
<evidence type="ECO:0000256" key="8">
    <source>
        <dbReference type="SAM" id="Phobius"/>
    </source>
</evidence>
<dbReference type="AlphaFoldDB" id="A0A644WKV1"/>
<evidence type="ECO:0000256" key="4">
    <source>
        <dbReference type="ARBA" id="ARBA00022692"/>
    </source>
</evidence>
<feature type="domain" description="ABC transmembrane type-1" evidence="9">
    <location>
        <begin position="20"/>
        <end position="218"/>
    </location>
</feature>
<dbReference type="InterPro" id="IPR035906">
    <property type="entry name" value="MetI-like_sf"/>
</dbReference>
<dbReference type="GO" id="GO:0022857">
    <property type="term" value="F:transmembrane transporter activity"/>
    <property type="evidence" value="ECO:0007669"/>
    <property type="project" value="InterPro"/>
</dbReference>
<dbReference type="PANTHER" id="PTHR30614:SF0">
    <property type="entry name" value="L-CYSTINE TRANSPORT SYSTEM PERMEASE PROTEIN TCYL"/>
    <property type="match status" value="1"/>
</dbReference>
<comment type="caution">
    <text evidence="10">The sequence shown here is derived from an EMBL/GenBank/DDBJ whole genome shotgun (WGS) entry which is preliminary data.</text>
</comment>
<dbReference type="SUPFAM" id="SSF161098">
    <property type="entry name" value="MetI-like"/>
    <property type="match status" value="1"/>
</dbReference>
<dbReference type="Gene3D" id="1.10.3720.10">
    <property type="entry name" value="MetI-like"/>
    <property type="match status" value="1"/>
</dbReference>
<accession>A0A644WKV1</accession>
<evidence type="ECO:0000256" key="1">
    <source>
        <dbReference type="ARBA" id="ARBA00004651"/>
    </source>
</evidence>
<sequence length="236" mass="26708">MQTLDLHFMWEAFFIALSGAPITLLITVVALLISIPVSFFFSLIRLNGTPILDQLCRIYISFVRGTPLIIQIFLIYNVMPILVERFLRSTQSTISIFDVNPIWYAFIVFSLHTIAILTEVFRSALKTVQKSQLEAAHSVGLSTFAAYRRIIIPQALVTALPNLCNATTNLIKNTSLCYALSLREITLRAKVAANPGYNYIEAYIDIFLVYLLICSLVEYGFKKYEKKLKAYQCLSA</sequence>
<dbReference type="Pfam" id="PF00528">
    <property type="entry name" value="BPD_transp_1"/>
    <property type="match status" value="1"/>
</dbReference>
<feature type="transmembrane region" description="Helical" evidence="8">
    <location>
        <begin position="62"/>
        <end position="82"/>
    </location>
</feature>
<keyword evidence="2" id="KW-0813">Transport</keyword>
<dbReference type="GO" id="GO:0006865">
    <property type="term" value="P:amino acid transport"/>
    <property type="evidence" value="ECO:0007669"/>
    <property type="project" value="UniProtKB-KW"/>
</dbReference>
<dbReference type="PANTHER" id="PTHR30614">
    <property type="entry name" value="MEMBRANE COMPONENT OF AMINO ACID ABC TRANSPORTER"/>
    <property type="match status" value="1"/>
</dbReference>
<keyword evidence="4 8" id="KW-0812">Transmembrane</keyword>
<keyword evidence="6 8" id="KW-1133">Transmembrane helix</keyword>